<evidence type="ECO:0000313" key="2">
    <source>
        <dbReference type="EMBL" id="USJ21139.1"/>
    </source>
</evidence>
<name>A0A9Q8Y474_9LACT</name>
<keyword evidence="1" id="KW-0472">Membrane</keyword>
<organism evidence="2 3">
    <name type="scientific">Lactococcus formosensis</name>
    <dbReference type="NCBI Taxonomy" id="1281486"/>
    <lineage>
        <taxon>Bacteria</taxon>
        <taxon>Bacillati</taxon>
        <taxon>Bacillota</taxon>
        <taxon>Bacilli</taxon>
        <taxon>Lactobacillales</taxon>
        <taxon>Streptococcaceae</taxon>
        <taxon>Lactococcus</taxon>
    </lineage>
</organism>
<dbReference type="RefSeq" id="WP_252170259.1">
    <property type="nucleotide sequence ID" value="NZ_CP086395.1"/>
</dbReference>
<dbReference type="Proteomes" id="UP001056730">
    <property type="component" value="Chromosome"/>
</dbReference>
<sequence length="263" mass="31222">MMKRLSIYYTLKAKTGESFTNGKYIRFMFYRYLGMFFIVYMIQNLLQGNFLWALRLWYISIGNLQMMISSLIYAIPFTWLVTRYIISDKFIPVFKRLKTRGLDRHYWIYPLCSYKILSLDKYAVIKRDIILNYIPFIFGKKEYREKNWTDVALVLRAIMIIILVLGVIPSLIFDIFYLNDTYFLQHLFLPVDDYLRYTAMHEALPKAKLDAFHHQMSAAIPITIVWCTLFLLTCVARSNGFTKASKFIFLGCLPAPKKEKEME</sequence>
<accession>A0A9Q8Y474</accession>
<dbReference type="KEGG" id="lfo:LMK00_03820"/>
<evidence type="ECO:0000313" key="3">
    <source>
        <dbReference type="Proteomes" id="UP001056730"/>
    </source>
</evidence>
<dbReference type="EMBL" id="CP086395">
    <property type="protein sequence ID" value="USJ21139.1"/>
    <property type="molecule type" value="Genomic_DNA"/>
</dbReference>
<reference evidence="2" key="1">
    <citation type="journal article" date="2022" name="Front. Microbiol.">
        <title>Feed Insects as a Reservoir of Granadaene-Producing Lactococci.</title>
        <authorList>
            <person name="Neuzil-Bunesova V."/>
            <person name="Ramirez Garcia A."/>
            <person name="Modrackova N."/>
            <person name="Makovska M."/>
            <person name="Sabolova M."/>
            <person name="Sproer C."/>
            <person name="Bunk B."/>
            <person name="Blom J."/>
            <person name="Schwab C."/>
        </authorList>
    </citation>
    <scope>NUCLEOTIDE SEQUENCE</scope>
    <source>
        <strain evidence="2">I4/6O</strain>
    </source>
</reference>
<evidence type="ECO:0000256" key="1">
    <source>
        <dbReference type="SAM" id="Phobius"/>
    </source>
</evidence>
<feature type="transmembrane region" description="Helical" evidence="1">
    <location>
        <begin position="66"/>
        <end position="86"/>
    </location>
</feature>
<dbReference type="AlphaFoldDB" id="A0A9Q8Y474"/>
<feature type="transmembrane region" description="Helical" evidence="1">
    <location>
        <begin position="218"/>
        <end position="236"/>
    </location>
</feature>
<feature type="transmembrane region" description="Helical" evidence="1">
    <location>
        <begin position="153"/>
        <end position="178"/>
    </location>
</feature>
<protein>
    <submittedName>
        <fullName evidence="2">Uncharacterized protein</fullName>
    </submittedName>
</protein>
<keyword evidence="1" id="KW-0812">Transmembrane</keyword>
<feature type="transmembrane region" description="Helical" evidence="1">
    <location>
        <begin position="29"/>
        <end position="46"/>
    </location>
</feature>
<keyword evidence="1" id="KW-1133">Transmembrane helix</keyword>
<gene>
    <name evidence="2" type="ORF">LMK00_03820</name>
</gene>
<proteinExistence type="predicted"/>